<name>A0A699IGA8_TANCI</name>
<evidence type="ECO:0000313" key="1">
    <source>
        <dbReference type="EMBL" id="GEZ58550.1"/>
    </source>
</evidence>
<dbReference type="AlphaFoldDB" id="A0A699IGA8"/>
<accession>A0A699IGA8</accession>
<gene>
    <name evidence="1" type="ORF">Tci_530523</name>
</gene>
<organism evidence="1">
    <name type="scientific">Tanacetum cinerariifolium</name>
    <name type="common">Dalmatian daisy</name>
    <name type="synonym">Chrysanthemum cinerariifolium</name>
    <dbReference type="NCBI Taxonomy" id="118510"/>
    <lineage>
        <taxon>Eukaryota</taxon>
        <taxon>Viridiplantae</taxon>
        <taxon>Streptophyta</taxon>
        <taxon>Embryophyta</taxon>
        <taxon>Tracheophyta</taxon>
        <taxon>Spermatophyta</taxon>
        <taxon>Magnoliopsida</taxon>
        <taxon>eudicotyledons</taxon>
        <taxon>Gunneridae</taxon>
        <taxon>Pentapetalae</taxon>
        <taxon>asterids</taxon>
        <taxon>campanulids</taxon>
        <taxon>Asterales</taxon>
        <taxon>Asteraceae</taxon>
        <taxon>Asteroideae</taxon>
        <taxon>Anthemideae</taxon>
        <taxon>Anthemidinae</taxon>
        <taxon>Tanacetum</taxon>
    </lineage>
</organism>
<comment type="caution">
    <text evidence="1">The sequence shown here is derived from an EMBL/GenBank/DDBJ whole genome shotgun (WGS) entry which is preliminary data.</text>
</comment>
<sequence length="111" mass="12300">MLRLCHRLIACNIVRGSLAPEKVTMTDLFYLKEMDVGSVNIPYLLARYLRLFTLRRKHRAMIPGGSERQQVAAAEAIEDALVVDEGAMAIPTPVQAPQLPPPMVKLAKTMA</sequence>
<protein>
    <submittedName>
        <fullName evidence="1">Uncharacterized protein</fullName>
    </submittedName>
</protein>
<dbReference type="EMBL" id="BKCJ010297041">
    <property type="protein sequence ID" value="GEZ58550.1"/>
    <property type="molecule type" value="Genomic_DNA"/>
</dbReference>
<reference evidence="1" key="1">
    <citation type="journal article" date="2019" name="Sci. Rep.">
        <title>Draft genome of Tanacetum cinerariifolium, the natural source of mosquito coil.</title>
        <authorList>
            <person name="Yamashiro T."/>
            <person name="Shiraishi A."/>
            <person name="Satake H."/>
            <person name="Nakayama K."/>
        </authorList>
    </citation>
    <scope>NUCLEOTIDE SEQUENCE</scope>
</reference>
<proteinExistence type="predicted"/>